<dbReference type="HOGENOM" id="CLU_2832783_0_0_1"/>
<evidence type="ECO:0000313" key="1">
    <source>
        <dbReference type="EMBL" id="KIM20788.1"/>
    </source>
</evidence>
<dbReference type="AlphaFoldDB" id="A0A0C2W2T2"/>
<accession>A0A0C2W2T2</accession>
<dbReference type="Proteomes" id="UP000054097">
    <property type="component" value="Unassembled WGS sequence"/>
</dbReference>
<name>A0A0C2W2T2_SERVB</name>
<organism evidence="1 2">
    <name type="scientific">Serendipita vermifera MAFF 305830</name>
    <dbReference type="NCBI Taxonomy" id="933852"/>
    <lineage>
        <taxon>Eukaryota</taxon>
        <taxon>Fungi</taxon>
        <taxon>Dikarya</taxon>
        <taxon>Basidiomycota</taxon>
        <taxon>Agaricomycotina</taxon>
        <taxon>Agaricomycetes</taxon>
        <taxon>Sebacinales</taxon>
        <taxon>Serendipitaceae</taxon>
        <taxon>Serendipita</taxon>
    </lineage>
</organism>
<gene>
    <name evidence="1" type="ORF">M408DRAFT_123424</name>
</gene>
<sequence>MSRVSECGADLPVLQTTISSDIFHATNCNSSWNIRRATLAFTSLTFSRNVFSRSVNGNRVYVASRE</sequence>
<evidence type="ECO:0000313" key="2">
    <source>
        <dbReference type="Proteomes" id="UP000054097"/>
    </source>
</evidence>
<protein>
    <submittedName>
        <fullName evidence="1">Uncharacterized protein</fullName>
    </submittedName>
</protein>
<keyword evidence="2" id="KW-1185">Reference proteome</keyword>
<reference evidence="1 2" key="1">
    <citation type="submission" date="2014-04" db="EMBL/GenBank/DDBJ databases">
        <authorList>
            <consortium name="DOE Joint Genome Institute"/>
            <person name="Kuo A."/>
            <person name="Zuccaro A."/>
            <person name="Kohler A."/>
            <person name="Nagy L.G."/>
            <person name="Floudas D."/>
            <person name="Copeland A."/>
            <person name="Barry K.W."/>
            <person name="Cichocki N."/>
            <person name="Veneault-Fourrey C."/>
            <person name="LaButti K."/>
            <person name="Lindquist E.A."/>
            <person name="Lipzen A."/>
            <person name="Lundell T."/>
            <person name="Morin E."/>
            <person name="Murat C."/>
            <person name="Sun H."/>
            <person name="Tunlid A."/>
            <person name="Henrissat B."/>
            <person name="Grigoriev I.V."/>
            <person name="Hibbett D.S."/>
            <person name="Martin F."/>
            <person name="Nordberg H.P."/>
            <person name="Cantor M.N."/>
            <person name="Hua S.X."/>
        </authorList>
    </citation>
    <scope>NUCLEOTIDE SEQUENCE [LARGE SCALE GENOMIC DNA]</scope>
    <source>
        <strain evidence="1 2">MAFF 305830</strain>
    </source>
</reference>
<reference evidence="2" key="2">
    <citation type="submission" date="2015-01" db="EMBL/GenBank/DDBJ databases">
        <title>Evolutionary Origins and Diversification of the Mycorrhizal Mutualists.</title>
        <authorList>
            <consortium name="DOE Joint Genome Institute"/>
            <consortium name="Mycorrhizal Genomics Consortium"/>
            <person name="Kohler A."/>
            <person name="Kuo A."/>
            <person name="Nagy L.G."/>
            <person name="Floudas D."/>
            <person name="Copeland A."/>
            <person name="Barry K.W."/>
            <person name="Cichocki N."/>
            <person name="Veneault-Fourrey C."/>
            <person name="LaButti K."/>
            <person name="Lindquist E.A."/>
            <person name="Lipzen A."/>
            <person name="Lundell T."/>
            <person name="Morin E."/>
            <person name="Murat C."/>
            <person name="Riley R."/>
            <person name="Ohm R."/>
            <person name="Sun H."/>
            <person name="Tunlid A."/>
            <person name="Henrissat B."/>
            <person name="Grigoriev I.V."/>
            <person name="Hibbett D.S."/>
            <person name="Martin F."/>
        </authorList>
    </citation>
    <scope>NUCLEOTIDE SEQUENCE [LARGE SCALE GENOMIC DNA]</scope>
    <source>
        <strain evidence="2">MAFF 305830</strain>
    </source>
</reference>
<dbReference type="EMBL" id="KN824408">
    <property type="protein sequence ID" value="KIM20788.1"/>
    <property type="molecule type" value="Genomic_DNA"/>
</dbReference>
<proteinExistence type="predicted"/>